<dbReference type="Pfam" id="PF11807">
    <property type="entry name" value="UstYa"/>
    <property type="match status" value="1"/>
</dbReference>
<accession>A0A6A6ZSG5</accession>
<sequence>SPFKGPPTPAVEEAWQALMEYGMIAVSASDYKRVNHSIRTAVKFPAEAGGGYMTTTVGTHQIHCLHYIWQDHHRDYFPEVTRKIKDIPEMYERHYEHCVDYIRQSIMCQFDTGLVTYDWVLDHQQPTPNSNAIHKCVDWDALQNWLRERAVDIPEGFKWQQPKDQESLSWNP</sequence>
<name>A0A6A6ZSG5_9PLEO</name>
<organism evidence="2 3">
    <name type="scientific">Ophiobolus disseminans</name>
    <dbReference type="NCBI Taxonomy" id="1469910"/>
    <lineage>
        <taxon>Eukaryota</taxon>
        <taxon>Fungi</taxon>
        <taxon>Dikarya</taxon>
        <taxon>Ascomycota</taxon>
        <taxon>Pezizomycotina</taxon>
        <taxon>Dothideomycetes</taxon>
        <taxon>Pleosporomycetidae</taxon>
        <taxon>Pleosporales</taxon>
        <taxon>Pleosporineae</taxon>
        <taxon>Phaeosphaeriaceae</taxon>
        <taxon>Ophiobolus</taxon>
    </lineage>
</organism>
<dbReference type="Proteomes" id="UP000799424">
    <property type="component" value="Unassembled WGS sequence"/>
</dbReference>
<gene>
    <name evidence="2" type="ORF">CC86DRAFT_299218</name>
</gene>
<dbReference type="InterPro" id="IPR021765">
    <property type="entry name" value="UstYa-like"/>
</dbReference>
<evidence type="ECO:0000256" key="1">
    <source>
        <dbReference type="ARBA" id="ARBA00035112"/>
    </source>
</evidence>
<evidence type="ECO:0000313" key="2">
    <source>
        <dbReference type="EMBL" id="KAF2823559.1"/>
    </source>
</evidence>
<proteinExistence type="inferred from homology"/>
<comment type="similarity">
    <text evidence="1">Belongs to the ustYa family.</text>
</comment>
<dbReference type="EMBL" id="MU006232">
    <property type="protein sequence ID" value="KAF2823559.1"/>
    <property type="molecule type" value="Genomic_DNA"/>
</dbReference>
<protein>
    <recommendedName>
        <fullName evidence="4">Tat pathway signal sequence</fullName>
    </recommendedName>
</protein>
<evidence type="ECO:0008006" key="4">
    <source>
        <dbReference type="Google" id="ProtNLM"/>
    </source>
</evidence>
<feature type="non-terminal residue" evidence="2">
    <location>
        <position position="1"/>
    </location>
</feature>
<dbReference type="AlphaFoldDB" id="A0A6A6ZSG5"/>
<dbReference type="PANTHER" id="PTHR33365:SF12">
    <property type="entry name" value="TAT PATHWAY SIGNAL SEQUENCE"/>
    <property type="match status" value="1"/>
</dbReference>
<keyword evidence="3" id="KW-1185">Reference proteome</keyword>
<evidence type="ECO:0000313" key="3">
    <source>
        <dbReference type="Proteomes" id="UP000799424"/>
    </source>
</evidence>
<dbReference type="PANTHER" id="PTHR33365">
    <property type="entry name" value="YALI0B05434P"/>
    <property type="match status" value="1"/>
</dbReference>
<dbReference type="GO" id="GO:0043386">
    <property type="term" value="P:mycotoxin biosynthetic process"/>
    <property type="evidence" value="ECO:0007669"/>
    <property type="project" value="InterPro"/>
</dbReference>
<dbReference type="OrthoDB" id="3687641at2759"/>
<reference evidence="2" key="1">
    <citation type="journal article" date="2020" name="Stud. Mycol.">
        <title>101 Dothideomycetes genomes: a test case for predicting lifestyles and emergence of pathogens.</title>
        <authorList>
            <person name="Haridas S."/>
            <person name="Albert R."/>
            <person name="Binder M."/>
            <person name="Bloem J."/>
            <person name="Labutti K."/>
            <person name="Salamov A."/>
            <person name="Andreopoulos B."/>
            <person name="Baker S."/>
            <person name="Barry K."/>
            <person name="Bills G."/>
            <person name="Bluhm B."/>
            <person name="Cannon C."/>
            <person name="Castanera R."/>
            <person name="Culley D."/>
            <person name="Daum C."/>
            <person name="Ezra D."/>
            <person name="Gonzalez J."/>
            <person name="Henrissat B."/>
            <person name="Kuo A."/>
            <person name="Liang C."/>
            <person name="Lipzen A."/>
            <person name="Lutzoni F."/>
            <person name="Magnuson J."/>
            <person name="Mondo S."/>
            <person name="Nolan M."/>
            <person name="Ohm R."/>
            <person name="Pangilinan J."/>
            <person name="Park H.-J."/>
            <person name="Ramirez L."/>
            <person name="Alfaro M."/>
            <person name="Sun H."/>
            <person name="Tritt A."/>
            <person name="Yoshinaga Y."/>
            <person name="Zwiers L.-H."/>
            <person name="Turgeon B."/>
            <person name="Goodwin S."/>
            <person name="Spatafora J."/>
            <person name="Crous P."/>
            <person name="Grigoriev I."/>
        </authorList>
    </citation>
    <scope>NUCLEOTIDE SEQUENCE</scope>
    <source>
        <strain evidence="2">CBS 113818</strain>
    </source>
</reference>